<evidence type="ECO:0000256" key="1">
    <source>
        <dbReference type="SAM" id="Coils"/>
    </source>
</evidence>
<dbReference type="InterPro" id="IPR011335">
    <property type="entry name" value="Restrct_endonuc-II-like"/>
</dbReference>
<reference evidence="3 4" key="1">
    <citation type="submission" date="2018-02" db="EMBL/GenBank/DDBJ databases">
        <authorList>
            <person name="Cohen D.B."/>
            <person name="Kent A.D."/>
        </authorList>
    </citation>
    <scope>NUCLEOTIDE SEQUENCE [LARGE SCALE GENOMIC DNA]</scope>
    <source>
        <strain evidence="3 4">CCAP 1448/3</strain>
    </source>
</reference>
<dbReference type="PANTHER" id="PTHR33352">
    <property type="entry name" value="SLR1095 PROTEIN"/>
    <property type="match status" value="1"/>
</dbReference>
<evidence type="ECO:0000313" key="4">
    <source>
        <dbReference type="Proteomes" id="UP000238762"/>
    </source>
</evidence>
<name>A0A2T1C4S2_9CYAN</name>
<dbReference type="InterPro" id="IPR012296">
    <property type="entry name" value="Nuclease_put_TT1808"/>
</dbReference>
<evidence type="ECO:0000259" key="2">
    <source>
        <dbReference type="Pfam" id="PF05685"/>
    </source>
</evidence>
<dbReference type="Gene3D" id="3.90.1570.10">
    <property type="entry name" value="tt1808, chain A"/>
    <property type="match status" value="1"/>
</dbReference>
<dbReference type="Proteomes" id="UP000238762">
    <property type="component" value="Unassembled WGS sequence"/>
</dbReference>
<feature type="coiled-coil region" evidence="1">
    <location>
        <begin position="200"/>
        <end position="227"/>
    </location>
</feature>
<keyword evidence="1" id="KW-0175">Coiled coil</keyword>
<dbReference type="PANTHER" id="PTHR33352:SF3">
    <property type="entry name" value="SLR1612 PROTEIN"/>
    <property type="match status" value="1"/>
</dbReference>
<sequence>MFEYKPQLYYPSSEELPDSDETPVDNELQDLIPGMLKAILAWLWADRTDWFFGVDMGIYYDPEQPPIVPDGFLSLGVERVFDEELRLSYALWEEDVVPTLALEVLSQTYRGEYSRKKTQYAQLGILYYVIYSSRRRRKPHLEVHKLVNGSYVLQEGNVVLLPEVGLGIGIERGIYQGIEREWVYWYDEQGQRWLVPEEIARQERQQRQEAEQRVRILEERLRSLGIDLENEK</sequence>
<proteinExistence type="predicted"/>
<dbReference type="OrthoDB" id="428258at2"/>
<keyword evidence="4" id="KW-1185">Reference proteome</keyword>
<dbReference type="RefSeq" id="WP_106288362.1">
    <property type="nucleotide sequence ID" value="NZ_CAWNTC010000011.1"/>
</dbReference>
<dbReference type="EMBL" id="PVWJ01000036">
    <property type="protein sequence ID" value="PSB03275.1"/>
    <property type="molecule type" value="Genomic_DNA"/>
</dbReference>
<dbReference type="SUPFAM" id="SSF52980">
    <property type="entry name" value="Restriction endonuclease-like"/>
    <property type="match status" value="1"/>
</dbReference>
<dbReference type="AlphaFoldDB" id="A0A2T1C4S2"/>
<reference evidence="3 4" key="2">
    <citation type="submission" date="2018-03" db="EMBL/GenBank/DDBJ databases">
        <title>The ancient ancestry and fast evolution of plastids.</title>
        <authorList>
            <person name="Moore K.R."/>
            <person name="Magnabosco C."/>
            <person name="Momper L."/>
            <person name="Gold D.A."/>
            <person name="Bosak T."/>
            <person name="Fournier G.P."/>
        </authorList>
    </citation>
    <scope>NUCLEOTIDE SEQUENCE [LARGE SCALE GENOMIC DNA]</scope>
    <source>
        <strain evidence="3 4">CCAP 1448/3</strain>
    </source>
</reference>
<protein>
    <recommendedName>
        <fullName evidence="2">Putative restriction endonuclease domain-containing protein</fullName>
    </recommendedName>
</protein>
<dbReference type="Pfam" id="PF05685">
    <property type="entry name" value="Uma2"/>
    <property type="match status" value="1"/>
</dbReference>
<accession>A0A2T1C4S2</accession>
<evidence type="ECO:0000313" key="3">
    <source>
        <dbReference type="EMBL" id="PSB03275.1"/>
    </source>
</evidence>
<dbReference type="InterPro" id="IPR008538">
    <property type="entry name" value="Uma2"/>
</dbReference>
<organism evidence="3 4">
    <name type="scientific">Merismopedia glauca CCAP 1448/3</name>
    <dbReference type="NCBI Taxonomy" id="1296344"/>
    <lineage>
        <taxon>Bacteria</taxon>
        <taxon>Bacillati</taxon>
        <taxon>Cyanobacteriota</taxon>
        <taxon>Cyanophyceae</taxon>
        <taxon>Synechococcales</taxon>
        <taxon>Merismopediaceae</taxon>
        <taxon>Merismopedia</taxon>
    </lineage>
</organism>
<dbReference type="CDD" id="cd06260">
    <property type="entry name" value="DUF820-like"/>
    <property type="match status" value="1"/>
</dbReference>
<feature type="domain" description="Putative restriction endonuclease" evidence="2">
    <location>
        <begin position="36"/>
        <end position="160"/>
    </location>
</feature>
<gene>
    <name evidence="3" type="ORF">C7B64_09270</name>
</gene>
<comment type="caution">
    <text evidence="3">The sequence shown here is derived from an EMBL/GenBank/DDBJ whole genome shotgun (WGS) entry which is preliminary data.</text>
</comment>